<name>A0A8S1N568_PARPR</name>
<organism evidence="2 3">
    <name type="scientific">Paramecium primaurelia</name>
    <dbReference type="NCBI Taxonomy" id="5886"/>
    <lineage>
        <taxon>Eukaryota</taxon>
        <taxon>Sar</taxon>
        <taxon>Alveolata</taxon>
        <taxon>Ciliophora</taxon>
        <taxon>Intramacronucleata</taxon>
        <taxon>Oligohymenophorea</taxon>
        <taxon>Peniculida</taxon>
        <taxon>Parameciidae</taxon>
        <taxon>Paramecium</taxon>
    </lineage>
</organism>
<evidence type="ECO:0000256" key="1">
    <source>
        <dbReference type="SAM" id="Phobius"/>
    </source>
</evidence>
<dbReference type="Proteomes" id="UP000688137">
    <property type="component" value="Unassembled WGS sequence"/>
</dbReference>
<keyword evidence="1" id="KW-0472">Membrane</keyword>
<gene>
    <name evidence="2" type="ORF">PPRIM_AZ9-3.1.T0710224</name>
</gene>
<keyword evidence="1" id="KW-1133">Transmembrane helix</keyword>
<comment type="caution">
    <text evidence="2">The sequence shown here is derived from an EMBL/GenBank/DDBJ whole genome shotgun (WGS) entry which is preliminary data.</text>
</comment>
<sequence>MLKVNIVRKQDSLKSHRFLQLLMQLNNLVSLINLNFFLLIQEIKMNFKCITLKKPSISLLHYSDKISQLNKYIDLKIKQANQSQFIILMKKMVYLLPHSLLKKVLRMFIFQVEEQKSFSKIILKLQLEQKYLLFKNQNKTLIKLQRDQIIKRVNLKQINQYKLLVTQNHKLVKNLKLLDNQVLKNSNNNNSIHNSQINDFINKLFILQLQIRILNQNFKLHSIDIHTTYRLPIKINPIGVQYLEFLDRRNLDEKLNQPFCLENMLKLTIIFMKLLIKMQKTIEKDLTYGKINISIQKTQEFVKMIWIQFLFPKKINLQLLNSNVFNSK</sequence>
<keyword evidence="1" id="KW-0812">Transmembrane</keyword>
<dbReference type="EMBL" id="CAJJDM010000074">
    <property type="protein sequence ID" value="CAD8084195.1"/>
    <property type="molecule type" value="Genomic_DNA"/>
</dbReference>
<evidence type="ECO:0000313" key="3">
    <source>
        <dbReference type="Proteomes" id="UP000688137"/>
    </source>
</evidence>
<feature type="transmembrane region" description="Helical" evidence="1">
    <location>
        <begin position="21"/>
        <end position="40"/>
    </location>
</feature>
<proteinExistence type="predicted"/>
<accession>A0A8S1N568</accession>
<dbReference type="OMA" id="HXFDRIS"/>
<dbReference type="AlphaFoldDB" id="A0A8S1N568"/>
<keyword evidence="3" id="KW-1185">Reference proteome</keyword>
<evidence type="ECO:0000313" key="2">
    <source>
        <dbReference type="EMBL" id="CAD8084195.1"/>
    </source>
</evidence>
<evidence type="ECO:0008006" key="4">
    <source>
        <dbReference type="Google" id="ProtNLM"/>
    </source>
</evidence>
<protein>
    <recommendedName>
        <fullName evidence="4">Transmembrane protein</fullName>
    </recommendedName>
</protein>
<reference evidence="2" key="1">
    <citation type="submission" date="2021-01" db="EMBL/GenBank/DDBJ databases">
        <authorList>
            <consortium name="Genoscope - CEA"/>
            <person name="William W."/>
        </authorList>
    </citation>
    <scope>NUCLEOTIDE SEQUENCE</scope>
</reference>